<evidence type="ECO:0000256" key="9">
    <source>
        <dbReference type="RuleBase" id="RU363032"/>
    </source>
</evidence>
<dbReference type="GO" id="GO:0006817">
    <property type="term" value="P:phosphate ion transport"/>
    <property type="evidence" value="ECO:0007669"/>
    <property type="project" value="UniProtKB-KW"/>
</dbReference>
<dbReference type="AlphaFoldDB" id="D7CQN5"/>
<evidence type="ECO:0000256" key="1">
    <source>
        <dbReference type="ARBA" id="ARBA00004651"/>
    </source>
</evidence>
<dbReference type="CDD" id="cd06261">
    <property type="entry name" value="TM_PBP2"/>
    <property type="match status" value="1"/>
</dbReference>
<keyword evidence="5 10" id="KW-0592">Phosphate transport</keyword>
<gene>
    <name evidence="12" type="ordered locus">Trad_1903</name>
</gene>
<reference evidence="13" key="1">
    <citation type="submission" date="2010-05" db="EMBL/GenBank/DDBJ databases">
        <title>The complete genome of Truepera radiovictris DSM 17093.</title>
        <authorList>
            <consortium name="US DOE Joint Genome Institute (JGI-PGF)"/>
            <person name="Lucas S."/>
            <person name="Copeland A."/>
            <person name="Lapidus A."/>
            <person name="Glavina del Rio T."/>
            <person name="Dalin E."/>
            <person name="Tice H."/>
            <person name="Bruce D."/>
            <person name="Goodwin L."/>
            <person name="Pitluck S."/>
            <person name="Kyrpides N."/>
            <person name="Mavromatis K."/>
            <person name="Ovchinnikova G."/>
            <person name="Munk A.C."/>
            <person name="Detter J.C."/>
            <person name="Han C."/>
            <person name="Tapia R."/>
            <person name="Land M."/>
            <person name="Hauser L."/>
            <person name="Markowitz V."/>
            <person name="Cheng J.-F."/>
            <person name="Hugenholtz P."/>
            <person name="Woyke T."/>
            <person name="Wu D."/>
            <person name="Tindall B."/>
            <person name="Pomrenke H.G."/>
            <person name="Brambilla E."/>
            <person name="Klenk H.-P."/>
            <person name="Eisen J.A."/>
        </authorList>
    </citation>
    <scope>NUCLEOTIDE SEQUENCE [LARGE SCALE GENOMIC DNA]</scope>
    <source>
        <strain evidence="13">DSM 17093 / CIP 108686 / LMG 22925 / RQ-24</strain>
    </source>
</reference>
<evidence type="ECO:0000256" key="5">
    <source>
        <dbReference type="ARBA" id="ARBA00022592"/>
    </source>
</evidence>
<protein>
    <recommendedName>
        <fullName evidence="10">Phosphate transport system permease protein</fullName>
    </recommendedName>
</protein>
<dbReference type="GO" id="GO:0005886">
    <property type="term" value="C:plasma membrane"/>
    <property type="evidence" value="ECO:0007669"/>
    <property type="project" value="UniProtKB-SubCell"/>
</dbReference>
<feature type="transmembrane region" description="Helical" evidence="9">
    <location>
        <begin position="32"/>
        <end position="56"/>
    </location>
</feature>
<evidence type="ECO:0000313" key="12">
    <source>
        <dbReference type="EMBL" id="ADI15019.1"/>
    </source>
</evidence>
<dbReference type="InterPro" id="IPR051124">
    <property type="entry name" value="Phosphate_Transport_Permease"/>
</dbReference>
<organism evidence="12 13">
    <name type="scientific">Truepera radiovictrix (strain DSM 17093 / CIP 108686 / LMG 22925 / RQ-24)</name>
    <dbReference type="NCBI Taxonomy" id="649638"/>
    <lineage>
        <taxon>Bacteria</taxon>
        <taxon>Thermotogati</taxon>
        <taxon>Deinococcota</taxon>
        <taxon>Deinococci</taxon>
        <taxon>Trueperales</taxon>
        <taxon>Trueperaceae</taxon>
        <taxon>Truepera</taxon>
    </lineage>
</organism>
<sequence length="330" mass="35668">MSEVRPSIAPQVGVATRRRPLQSASVLSGDRIFAFLILLLALGVMAISVLIVWVLVDNAQLAFENFGVFNFLVSNVWNPPAREFGALAFLVGTLVTSLGALLLSVPFAVAAALFITEYAPRWLAEPVSYLVELLAAIPSVVYGFWGVTVLVPLVREFQVFVLRTPGLREIPFLRGAPMGYGVLAAIIILAIMIIPYTAAVARDVIRLVPRDQREAAYALGATKWEVLRDAVLPYARAGIFGGIILSLGRALGETIAVTMVIGNNTRILTSLFDPAATMPSIIASQFPEALDPLMRSSLIAIGLYLFFATLLVNLIARFIIYKLSPKGVLA</sequence>
<dbReference type="SUPFAM" id="SSF161098">
    <property type="entry name" value="MetI-like"/>
    <property type="match status" value="1"/>
</dbReference>
<dbReference type="PANTHER" id="PTHR30425:SF1">
    <property type="entry name" value="PHOSPHATE TRANSPORT SYSTEM PERMEASE PROTEIN PSTC"/>
    <property type="match status" value="1"/>
</dbReference>
<dbReference type="EMBL" id="CP002049">
    <property type="protein sequence ID" value="ADI15019.1"/>
    <property type="molecule type" value="Genomic_DNA"/>
</dbReference>
<keyword evidence="6 9" id="KW-0812">Transmembrane</keyword>
<dbReference type="Pfam" id="PF00528">
    <property type="entry name" value="BPD_transp_1"/>
    <property type="match status" value="1"/>
</dbReference>
<evidence type="ECO:0000256" key="6">
    <source>
        <dbReference type="ARBA" id="ARBA00022692"/>
    </source>
</evidence>
<dbReference type="Proteomes" id="UP000000379">
    <property type="component" value="Chromosome"/>
</dbReference>
<dbReference type="InterPro" id="IPR011864">
    <property type="entry name" value="Phosphate_PstC"/>
</dbReference>
<evidence type="ECO:0000256" key="3">
    <source>
        <dbReference type="ARBA" id="ARBA00022448"/>
    </source>
</evidence>
<feature type="transmembrane region" description="Helical" evidence="9">
    <location>
        <begin position="178"/>
        <end position="201"/>
    </location>
</feature>
<name>D7CQN5_TRURR</name>
<comment type="subcellular location">
    <subcellularLocation>
        <location evidence="1 9">Cell membrane</location>
        <topology evidence="1 9">Multi-pass membrane protein</topology>
    </subcellularLocation>
</comment>
<proteinExistence type="inferred from homology"/>
<keyword evidence="8 9" id="KW-0472">Membrane</keyword>
<evidence type="ECO:0000256" key="8">
    <source>
        <dbReference type="ARBA" id="ARBA00023136"/>
    </source>
</evidence>
<dbReference type="PROSITE" id="PS50928">
    <property type="entry name" value="ABC_TM1"/>
    <property type="match status" value="1"/>
</dbReference>
<dbReference type="Gene3D" id="1.10.3720.10">
    <property type="entry name" value="MetI-like"/>
    <property type="match status" value="1"/>
</dbReference>
<keyword evidence="13" id="KW-1185">Reference proteome</keyword>
<dbReference type="PANTHER" id="PTHR30425">
    <property type="entry name" value="PHOSPHATE TRANSPORT SYSTEM PERMEASE PROTEIN PST"/>
    <property type="match status" value="1"/>
</dbReference>
<keyword evidence="4 10" id="KW-1003">Cell membrane</keyword>
<feature type="domain" description="ABC transmembrane type-1" evidence="11">
    <location>
        <begin position="90"/>
        <end position="316"/>
    </location>
</feature>
<dbReference type="KEGG" id="tra:Trad_1903"/>
<dbReference type="HOGENOM" id="CLU_033621_1_3_0"/>
<evidence type="ECO:0000313" key="13">
    <source>
        <dbReference type="Proteomes" id="UP000000379"/>
    </source>
</evidence>
<dbReference type="InterPro" id="IPR000515">
    <property type="entry name" value="MetI-like"/>
</dbReference>
<evidence type="ECO:0000256" key="4">
    <source>
        <dbReference type="ARBA" id="ARBA00022475"/>
    </source>
</evidence>
<keyword evidence="3 9" id="KW-0813">Transport</keyword>
<dbReference type="STRING" id="649638.Trad_1903"/>
<accession>D7CQN5</accession>
<dbReference type="NCBIfam" id="TIGR02138">
    <property type="entry name" value="phosphate_pstC"/>
    <property type="match status" value="1"/>
</dbReference>
<evidence type="ECO:0000256" key="10">
    <source>
        <dbReference type="RuleBase" id="RU363054"/>
    </source>
</evidence>
<evidence type="ECO:0000256" key="2">
    <source>
        <dbReference type="ARBA" id="ARBA00007069"/>
    </source>
</evidence>
<comment type="caution">
    <text evidence="10">Lacks conserved residue(s) required for the propagation of feature annotation.</text>
</comment>
<evidence type="ECO:0000256" key="7">
    <source>
        <dbReference type="ARBA" id="ARBA00022989"/>
    </source>
</evidence>
<feature type="transmembrane region" description="Helical" evidence="9">
    <location>
        <begin position="84"/>
        <end position="115"/>
    </location>
</feature>
<reference evidence="12 13" key="2">
    <citation type="journal article" date="2011" name="Stand. Genomic Sci.">
        <title>Complete genome sequence of Truepera radiovictrix type strain (RQ-24).</title>
        <authorList>
            <person name="Ivanova N."/>
            <person name="Rohde C."/>
            <person name="Munk C."/>
            <person name="Nolan M."/>
            <person name="Lucas S."/>
            <person name="Del Rio T.G."/>
            <person name="Tice H."/>
            <person name="Deshpande S."/>
            <person name="Cheng J.F."/>
            <person name="Tapia R."/>
            <person name="Han C."/>
            <person name="Goodwin L."/>
            <person name="Pitluck S."/>
            <person name="Liolios K."/>
            <person name="Mavromatis K."/>
            <person name="Mikhailova N."/>
            <person name="Pati A."/>
            <person name="Chen A."/>
            <person name="Palaniappan K."/>
            <person name="Land M."/>
            <person name="Hauser L."/>
            <person name="Chang Y.J."/>
            <person name="Jeffries C.D."/>
            <person name="Brambilla E."/>
            <person name="Rohde M."/>
            <person name="Goker M."/>
            <person name="Tindall B.J."/>
            <person name="Woyke T."/>
            <person name="Bristow J."/>
            <person name="Eisen J.A."/>
            <person name="Markowitz V."/>
            <person name="Hugenholtz P."/>
            <person name="Kyrpides N.C."/>
            <person name="Klenk H.P."/>
            <person name="Lapidus A."/>
        </authorList>
    </citation>
    <scope>NUCLEOTIDE SEQUENCE [LARGE SCALE GENOMIC DNA]</scope>
    <source>
        <strain evidence="13">DSM 17093 / CIP 108686 / LMG 22925 / RQ-24</strain>
    </source>
</reference>
<evidence type="ECO:0000259" key="11">
    <source>
        <dbReference type="PROSITE" id="PS50928"/>
    </source>
</evidence>
<comment type="similarity">
    <text evidence="2 10">Belongs to the binding-protein-dependent transport system permease family. CysTW subfamily.</text>
</comment>
<dbReference type="eggNOG" id="COG0573">
    <property type="taxonomic scope" value="Bacteria"/>
</dbReference>
<feature type="transmembrane region" description="Helical" evidence="9">
    <location>
        <begin position="298"/>
        <end position="320"/>
    </location>
</feature>
<feature type="transmembrane region" description="Helical" evidence="9">
    <location>
        <begin position="127"/>
        <end position="145"/>
    </location>
</feature>
<dbReference type="RefSeq" id="WP_013178384.1">
    <property type="nucleotide sequence ID" value="NC_014221.1"/>
</dbReference>
<comment type="function">
    <text evidence="10">Part of the binding-protein-dependent transport system for phosphate; probably responsible for the translocation of the substrate across the membrane.</text>
</comment>
<dbReference type="InterPro" id="IPR035906">
    <property type="entry name" value="MetI-like_sf"/>
</dbReference>
<dbReference type="GO" id="GO:0005315">
    <property type="term" value="F:phosphate transmembrane transporter activity"/>
    <property type="evidence" value="ECO:0007669"/>
    <property type="project" value="InterPro"/>
</dbReference>
<keyword evidence="7 9" id="KW-1133">Transmembrane helix</keyword>